<feature type="signal peptide" evidence="1">
    <location>
        <begin position="1"/>
        <end position="15"/>
    </location>
</feature>
<sequence length="86" mass="9187">MPAAVVVSLLQLTSAEEETPSWQGCPDASCECESTESPLCQVCISRQETEQTACPSPPPVRPPITPTLKIRDIGTQGQDAGVLRLH</sequence>
<name>A0A2U9B8L7_SCOMX</name>
<evidence type="ECO:0000313" key="3">
    <source>
        <dbReference type="Proteomes" id="UP000246464"/>
    </source>
</evidence>
<protein>
    <submittedName>
        <fullName evidence="2">Uncharacterized protein</fullName>
    </submittedName>
</protein>
<keyword evidence="3" id="KW-1185">Reference proteome</keyword>
<reference evidence="2 3" key="1">
    <citation type="submission" date="2017-12" db="EMBL/GenBank/DDBJ databases">
        <title>Integrating genomic resources of turbot (Scophthalmus maximus) in depth evaluation of genetic and physical mapping variation across individuals.</title>
        <authorList>
            <person name="Martinez P."/>
        </authorList>
    </citation>
    <scope>NUCLEOTIDE SEQUENCE [LARGE SCALE GENOMIC DNA]</scope>
</reference>
<dbReference type="Proteomes" id="UP000246464">
    <property type="component" value="Chromosome 4"/>
</dbReference>
<feature type="chain" id="PRO_5016124559" evidence="1">
    <location>
        <begin position="16"/>
        <end position="86"/>
    </location>
</feature>
<proteinExistence type="predicted"/>
<gene>
    <name evidence="2" type="ORF">SMAX5B_004315</name>
</gene>
<evidence type="ECO:0000256" key="1">
    <source>
        <dbReference type="SAM" id="SignalP"/>
    </source>
</evidence>
<dbReference type="AlphaFoldDB" id="A0A2U9B8L7"/>
<accession>A0A2U9B8L7</accession>
<dbReference type="EMBL" id="CP026246">
    <property type="protein sequence ID" value="AWP00129.1"/>
    <property type="molecule type" value="Genomic_DNA"/>
</dbReference>
<organism evidence="2 3">
    <name type="scientific">Scophthalmus maximus</name>
    <name type="common">Turbot</name>
    <name type="synonym">Psetta maxima</name>
    <dbReference type="NCBI Taxonomy" id="52904"/>
    <lineage>
        <taxon>Eukaryota</taxon>
        <taxon>Metazoa</taxon>
        <taxon>Chordata</taxon>
        <taxon>Craniata</taxon>
        <taxon>Vertebrata</taxon>
        <taxon>Euteleostomi</taxon>
        <taxon>Actinopterygii</taxon>
        <taxon>Neopterygii</taxon>
        <taxon>Teleostei</taxon>
        <taxon>Neoteleostei</taxon>
        <taxon>Acanthomorphata</taxon>
        <taxon>Carangaria</taxon>
        <taxon>Pleuronectiformes</taxon>
        <taxon>Pleuronectoidei</taxon>
        <taxon>Scophthalmidae</taxon>
        <taxon>Scophthalmus</taxon>
    </lineage>
</organism>
<keyword evidence="1" id="KW-0732">Signal</keyword>
<evidence type="ECO:0000313" key="2">
    <source>
        <dbReference type="EMBL" id="AWP00129.1"/>
    </source>
</evidence>